<dbReference type="CDD" id="cd06257">
    <property type="entry name" value="DnaJ"/>
    <property type="match status" value="1"/>
</dbReference>
<organism evidence="4 5">
    <name type="scientific">Cherax quadricarinatus</name>
    <name type="common">Australian red claw crayfish</name>
    <dbReference type="NCBI Taxonomy" id="27406"/>
    <lineage>
        <taxon>Eukaryota</taxon>
        <taxon>Metazoa</taxon>
        <taxon>Ecdysozoa</taxon>
        <taxon>Arthropoda</taxon>
        <taxon>Crustacea</taxon>
        <taxon>Multicrustacea</taxon>
        <taxon>Malacostraca</taxon>
        <taxon>Eumalacostraca</taxon>
        <taxon>Eucarida</taxon>
        <taxon>Decapoda</taxon>
        <taxon>Pleocyemata</taxon>
        <taxon>Astacidea</taxon>
        <taxon>Parastacoidea</taxon>
        <taxon>Parastacidae</taxon>
        <taxon>Cherax</taxon>
    </lineage>
</organism>
<sequence>MSTLCPRYKFSSILRSLSSLSHLAQARLLVFHHPIYTVKQESLKTLANYLVKRCEPLTLAFHMNYCSIMLMNCWKCETHLPRRTFFCDKCNTLQPVDYKLDHFEVMGIERTFDIDADLLAKNFKKLQIQFHPDKFSLKSQKEHQMAVEHSTVINSAYRCLQQPVERALYLLDLAGKPLHEGQVDMDPDFLMKIMEINEELAKADDRDTVQAIGRFNQKILDELLREADVAFSVNDTETARRVVAKIKYYNNIYEKVRNYEREHGILD</sequence>
<evidence type="ECO:0000256" key="1">
    <source>
        <dbReference type="ARBA" id="ARBA00010476"/>
    </source>
</evidence>
<dbReference type="Gene3D" id="1.10.287.110">
    <property type="entry name" value="DnaJ domain"/>
    <property type="match status" value="1"/>
</dbReference>
<dbReference type="SUPFAM" id="SSF46565">
    <property type="entry name" value="Chaperone J-domain"/>
    <property type="match status" value="1"/>
</dbReference>
<dbReference type="Pfam" id="PF00226">
    <property type="entry name" value="DnaJ"/>
    <property type="match status" value="1"/>
</dbReference>
<dbReference type="PROSITE" id="PS50076">
    <property type="entry name" value="DNAJ_2"/>
    <property type="match status" value="1"/>
</dbReference>
<dbReference type="GO" id="GO:0001671">
    <property type="term" value="F:ATPase activator activity"/>
    <property type="evidence" value="ECO:0007669"/>
    <property type="project" value="InterPro"/>
</dbReference>
<evidence type="ECO:0000313" key="4">
    <source>
        <dbReference type="EMBL" id="KAK8734304.1"/>
    </source>
</evidence>
<dbReference type="PANTHER" id="PTHR14021:SF15">
    <property type="entry name" value="IRON-SULFUR CLUSTER CO-CHAPERONE PROTEIN HSCB"/>
    <property type="match status" value="1"/>
</dbReference>
<keyword evidence="5" id="KW-1185">Reference proteome</keyword>
<dbReference type="GO" id="GO:0044571">
    <property type="term" value="P:[2Fe-2S] cluster assembly"/>
    <property type="evidence" value="ECO:0007669"/>
    <property type="project" value="InterPro"/>
</dbReference>
<dbReference type="EMBL" id="JARKIK010000051">
    <property type="protein sequence ID" value="KAK8734304.1"/>
    <property type="molecule type" value="Genomic_DNA"/>
</dbReference>
<dbReference type="Gene3D" id="1.20.1280.20">
    <property type="entry name" value="HscB, C-terminal domain"/>
    <property type="match status" value="1"/>
</dbReference>
<dbReference type="InterPro" id="IPR009073">
    <property type="entry name" value="HscB_oligo_C"/>
</dbReference>
<dbReference type="AlphaFoldDB" id="A0AAW0X205"/>
<dbReference type="SUPFAM" id="SSF47144">
    <property type="entry name" value="HSC20 (HSCB), C-terminal oligomerisation domain"/>
    <property type="match status" value="1"/>
</dbReference>
<dbReference type="GO" id="GO:0051259">
    <property type="term" value="P:protein complex oligomerization"/>
    <property type="evidence" value="ECO:0007669"/>
    <property type="project" value="InterPro"/>
</dbReference>
<evidence type="ECO:0000256" key="2">
    <source>
        <dbReference type="ARBA" id="ARBA00023186"/>
    </source>
</evidence>
<dbReference type="Pfam" id="PF07743">
    <property type="entry name" value="HSCB_C"/>
    <property type="match status" value="1"/>
</dbReference>
<dbReference type="GO" id="GO:0051087">
    <property type="term" value="F:protein-folding chaperone binding"/>
    <property type="evidence" value="ECO:0007669"/>
    <property type="project" value="InterPro"/>
</dbReference>
<dbReference type="NCBIfam" id="TIGR00714">
    <property type="entry name" value="hscB"/>
    <property type="match status" value="1"/>
</dbReference>
<dbReference type="InterPro" id="IPR004640">
    <property type="entry name" value="HscB"/>
</dbReference>
<gene>
    <name evidence="4" type="ORF">OTU49_006114</name>
</gene>
<dbReference type="InterPro" id="IPR001623">
    <property type="entry name" value="DnaJ_domain"/>
</dbReference>
<dbReference type="InterPro" id="IPR036869">
    <property type="entry name" value="J_dom_sf"/>
</dbReference>
<feature type="domain" description="J" evidence="3">
    <location>
        <begin position="101"/>
        <end position="173"/>
    </location>
</feature>
<evidence type="ECO:0000313" key="5">
    <source>
        <dbReference type="Proteomes" id="UP001445076"/>
    </source>
</evidence>
<accession>A0AAW0X205</accession>
<comment type="caution">
    <text evidence="4">The sequence shown here is derived from an EMBL/GenBank/DDBJ whole genome shotgun (WGS) entry which is preliminary data.</text>
</comment>
<dbReference type="Proteomes" id="UP001445076">
    <property type="component" value="Unassembled WGS sequence"/>
</dbReference>
<name>A0AAW0X205_CHEQU</name>
<dbReference type="SMART" id="SM00271">
    <property type="entry name" value="DnaJ"/>
    <property type="match status" value="1"/>
</dbReference>
<dbReference type="InterPro" id="IPR036386">
    <property type="entry name" value="HscB_C_sf"/>
</dbReference>
<keyword evidence="2" id="KW-0143">Chaperone</keyword>
<comment type="similarity">
    <text evidence="1">Belongs to the HscB family.</text>
</comment>
<evidence type="ECO:0000259" key="3">
    <source>
        <dbReference type="PROSITE" id="PS50076"/>
    </source>
</evidence>
<reference evidence="4 5" key="1">
    <citation type="journal article" date="2024" name="BMC Genomics">
        <title>Genome assembly of redclaw crayfish (Cherax quadricarinatus) provides insights into its immune adaptation and hypoxia tolerance.</title>
        <authorList>
            <person name="Liu Z."/>
            <person name="Zheng J."/>
            <person name="Li H."/>
            <person name="Fang K."/>
            <person name="Wang S."/>
            <person name="He J."/>
            <person name="Zhou D."/>
            <person name="Weng S."/>
            <person name="Chi M."/>
            <person name="Gu Z."/>
            <person name="He J."/>
            <person name="Li F."/>
            <person name="Wang M."/>
        </authorList>
    </citation>
    <scope>NUCLEOTIDE SEQUENCE [LARGE SCALE GENOMIC DNA]</scope>
    <source>
        <strain evidence="4">ZL_2023a</strain>
    </source>
</reference>
<proteinExistence type="inferred from homology"/>
<dbReference type="PANTHER" id="PTHR14021">
    <property type="entry name" value="IRON-SULFUR CLUSTER CO-CHAPERONE PROTEIN HSCB"/>
    <property type="match status" value="1"/>
</dbReference>
<protein>
    <recommendedName>
        <fullName evidence="3">J domain-containing protein</fullName>
    </recommendedName>
</protein>
<dbReference type="GO" id="GO:0005739">
    <property type="term" value="C:mitochondrion"/>
    <property type="evidence" value="ECO:0007669"/>
    <property type="project" value="TreeGrafter"/>
</dbReference>